<keyword evidence="2" id="KW-0472">Membrane</keyword>
<evidence type="ECO:0000256" key="1">
    <source>
        <dbReference type="SAM" id="MobiDB-lite"/>
    </source>
</evidence>
<name>A0ABS8BUN6_9RHOB</name>
<dbReference type="Proteomes" id="UP001138961">
    <property type="component" value="Unassembled WGS sequence"/>
</dbReference>
<feature type="region of interest" description="Disordered" evidence="1">
    <location>
        <begin position="57"/>
        <end position="80"/>
    </location>
</feature>
<dbReference type="Pfam" id="PF11511">
    <property type="entry name" value="RhodobacterPufX"/>
    <property type="match status" value="1"/>
</dbReference>
<keyword evidence="4" id="KW-1185">Reference proteome</keyword>
<sequence>MSSDETSTNLLGVSNKSRLAGDVLMLMLKGAGYAAIVVLSIWAVIAIIALVGRALPEESRQQPDPTPLSWDMSITDLKRV</sequence>
<dbReference type="EMBL" id="JAJATZ010000003">
    <property type="protein sequence ID" value="MCB5199444.1"/>
    <property type="molecule type" value="Genomic_DNA"/>
</dbReference>
<evidence type="ECO:0000256" key="2">
    <source>
        <dbReference type="SAM" id="Phobius"/>
    </source>
</evidence>
<dbReference type="Gene3D" id="1.20.5.920">
    <property type="entry name" value="rhodobacter sphaeroides pufx membrane protein"/>
    <property type="match status" value="1"/>
</dbReference>
<organism evidence="3 4">
    <name type="scientific">Loktanella gaetbuli</name>
    <dbReference type="NCBI Taxonomy" id="2881335"/>
    <lineage>
        <taxon>Bacteria</taxon>
        <taxon>Pseudomonadati</taxon>
        <taxon>Pseudomonadota</taxon>
        <taxon>Alphaproteobacteria</taxon>
        <taxon>Rhodobacterales</taxon>
        <taxon>Roseobacteraceae</taxon>
        <taxon>Loktanella</taxon>
    </lineage>
</organism>
<evidence type="ECO:0000313" key="4">
    <source>
        <dbReference type="Proteomes" id="UP001138961"/>
    </source>
</evidence>
<dbReference type="InterPro" id="IPR020169">
    <property type="entry name" value="Intrinsic_membrane_PufX"/>
</dbReference>
<reference evidence="3" key="1">
    <citation type="submission" date="2021-10" db="EMBL/GenBank/DDBJ databases">
        <title>Loktanella gaetbuli sp. nov., isolated from a tidal flat.</title>
        <authorList>
            <person name="Park S."/>
            <person name="Yoon J.-H."/>
        </authorList>
    </citation>
    <scope>NUCLEOTIDE SEQUENCE</scope>
    <source>
        <strain evidence="3">TSTF-M6</strain>
    </source>
</reference>
<keyword evidence="2" id="KW-1133">Transmembrane helix</keyword>
<gene>
    <name evidence="3" type="primary">pufX</name>
    <name evidence="3" type="ORF">LGQ03_09335</name>
</gene>
<comment type="caution">
    <text evidence="3">The sequence shown here is derived from an EMBL/GenBank/DDBJ whole genome shotgun (WGS) entry which is preliminary data.</text>
</comment>
<keyword evidence="2" id="KW-0812">Transmembrane</keyword>
<proteinExistence type="predicted"/>
<feature type="transmembrane region" description="Helical" evidence="2">
    <location>
        <begin position="31"/>
        <end position="52"/>
    </location>
</feature>
<dbReference type="RefSeq" id="WP_226748172.1">
    <property type="nucleotide sequence ID" value="NZ_JAJATZ010000003.1"/>
</dbReference>
<protein>
    <submittedName>
        <fullName evidence="3">RC-LH1 core complex protein PufX</fullName>
    </submittedName>
</protein>
<accession>A0ABS8BUN6</accession>
<evidence type="ECO:0000313" key="3">
    <source>
        <dbReference type="EMBL" id="MCB5199444.1"/>
    </source>
</evidence>